<protein>
    <submittedName>
        <fullName evidence="2">Uncharacterized protein</fullName>
    </submittedName>
</protein>
<dbReference type="AlphaFoldDB" id="A0A166FTQ2"/>
<feature type="chain" id="PRO_5007873581" evidence="1">
    <location>
        <begin position="29"/>
        <end position="190"/>
    </location>
</feature>
<evidence type="ECO:0000313" key="3">
    <source>
        <dbReference type="Proteomes" id="UP000076798"/>
    </source>
</evidence>
<reference evidence="2 3" key="1">
    <citation type="journal article" date="2016" name="Mol. Biol. Evol.">
        <title>Comparative Genomics of Early-Diverging Mushroom-Forming Fungi Provides Insights into the Origins of Lignocellulose Decay Capabilities.</title>
        <authorList>
            <person name="Nagy L.G."/>
            <person name="Riley R."/>
            <person name="Tritt A."/>
            <person name="Adam C."/>
            <person name="Daum C."/>
            <person name="Floudas D."/>
            <person name="Sun H."/>
            <person name="Yadav J.S."/>
            <person name="Pangilinan J."/>
            <person name="Larsson K.H."/>
            <person name="Matsuura K."/>
            <person name="Barry K."/>
            <person name="Labutti K."/>
            <person name="Kuo R."/>
            <person name="Ohm R.A."/>
            <person name="Bhattacharya S.S."/>
            <person name="Shirouzu T."/>
            <person name="Yoshinaga Y."/>
            <person name="Martin F.M."/>
            <person name="Grigoriev I.V."/>
            <person name="Hibbett D.S."/>
        </authorList>
    </citation>
    <scope>NUCLEOTIDE SEQUENCE [LARGE SCALE GENOMIC DNA]</scope>
    <source>
        <strain evidence="2 3">HHB10207 ss-3</strain>
    </source>
</reference>
<keyword evidence="3" id="KW-1185">Reference proteome</keyword>
<accession>A0A166FTQ2</accession>
<dbReference type="Proteomes" id="UP000076798">
    <property type="component" value="Unassembled WGS sequence"/>
</dbReference>
<gene>
    <name evidence="2" type="ORF">SISSUDRAFT_1031565</name>
</gene>
<organism evidence="2 3">
    <name type="scientific">Sistotremastrum suecicum HHB10207 ss-3</name>
    <dbReference type="NCBI Taxonomy" id="1314776"/>
    <lineage>
        <taxon>Eukaryota</taxon>
        <taxon>Fungi</taxon>
        <taxon>Dikarya</taxon>
        <taxon>Basidiomycota</taxon>
        <taxon>Agaricomycotina</taxon>
        <taxon>Agaricomycetes</taxon>
        <taxon>Sistotremastrales</taxon>
        <taxon>Sistotremastraceae</taxon>
        <taxon>Sistotremastrum</taxon>
    </lineage>
</organism>
<proteinExistence type="predicted"/>
<feature type="signal peptide" evidence="1">
    <location>
        <begin position="1"/>
        <end position="28"/>
    </location>
</feature>
<evidence type="ECO:0000256" key="1">
    <source>
        <dbReference type="SAM" id="SignalP"/>
    </source>
</evidence>
<keyword evidence="1" id="KW-0732">Signal</keyword>
<dbReference type="EMBL" id="KV428026">
    <property type="protein sequence ID" value="KZT40990.1"/>
    <property type="molecule type" value="Genomic_DNA"/>
</dbReference>
<name>A0A166FTQ2_9AGAM</name>
<evidence type="ECO:0000313" key="2">
    <source>
        <dbReference type="EMBL" id="KZT40990.1"/>
    </source>
</evidence>
<sequence>MAWPLTPTMVGFQDRGFVPLLLVMLTSAICTKKVERNGCIGTRVTLYGDETKALHEITAHCKERCLIIMTGGVNGDVLGLAIERSKEVATIPEQKLMRDPFVSEDFLHQYNICCDRKLSRETAYMTHTMTETPKILEASSSLCLSPFLSPHLLRPVTDCLTDSDHESEPVAAYRKITKLRRTGTLVQLLS</sequence>